<gene>
    <name evidence="4" type="ORF">BDP27DRAFT_1440309</name>
</gene>
<dbReference type="GO" id="GO:0003677">
    <property type="term" value="F:DNA binding"/>
    <property type="evidence" value="ECO:0007669"/>
    <property type="project" value="UniProtKB-KW"/>
</dbReference>
<dbReference type="Gene3D" id="1.10.443.10">
    <property type="entry name" value="Intergrase catalytic core"/>
    <property type="match status" value="1"/>
</dbReference>
<organism evidence="4 5">
    <name type="scientific">Rhodocollybia butyracea</name>
    <dbReference type="NCBI Taxonomy" id="206335"/>
    <lineage>
        <taxon>Eukaryota</taxon>
        <taxon>Fungi</taxon>
        <taxon>Dikarya</taxon>
        <taxon>Basidiomycota</taxon>
        <taxon>Agaricomycotina</taxon>
        <taxon>Agaricomycetes</taxon>
        <taxon>Agaricomycetidae</taxon>
        <taxon>Agaricales</taxon>
        <taxon>Marasmiineae</taxon>
        <taxon>Omphalotaceae</taxon>
        <taxon>Rhodocollybia</taxon>
    </lineage>
</organism>
<dbReference type="OrthoDB" id="3254696at2759"/>
<name>A0A9P5TWC2_9AGAR</name>
<dbReference type="InterPro" id="IPR011010">
    <property type="entry name" value="DNA_brk_join_enz"/>
</dbReference>
<dbReference type="Gene3D" id="1.10.150.130">
    <property type="match status" value="1"/>
</dbReference>
<evidence type="ECO:0000256" key="3">
    <source>
        <dbReference type="SAM" id="MobiDB-lite"/>
    </source>
</evidence>
<evidence type="ECO:0000313" key="4">
    <source>
        <dbReference type="EMBL" id="KAF9018067.1"/>
    </source>
</evidence>
<evidence type="ECO:0000256" key="2">
    <source>
        <dbReference type="ARBA" id="ARBA00023172"/>
    </source>
</evidence>
<dbReference type="Proteomes" id="UP000772434">
    <property type="component" value="Unassembled WGS sequence"/>
</dbReference>
<dbReference type="AlphaFoldDB" id="A0A9P5TWC2"/>
<feature type="region of interest" description="Disordered" evidence="3">
    <location>
        <begin position="1"/>
        <end position="23"/>
    </location>
</feature>
<keyword evidence="5" id="KW-1185">Reference proteome</keyword>
<reference evidence="4" key="1">
    <citation type="submission" date="2020-11" db="EMBL/GenBank/DDBJ databases">
        <authorList>
            <consortium name="DOE Joint Genome Institute"/>
            <person name="Ahrendt S."/>
            <person name="Riley R."/>
            <person name="Andreopoulos W."/>
            <person name="Labutti K."/>
            <person name="Pangilinan J."/>
            <person name="Ruiz-Duenas F.J."/>
            <person name="Barrasa J.M."/>
            <person name="Sanchez-Garcia M."/>
            <person name="Camarero S."/>
            <person name="Miyauchi S."/>
            <person name="Serrano A."/>
            <person name="Linde D."/>
            <person name="Babiker R."/>
            <person name="Drula E."/>
            <person name="Ayuso-Fernandez I."/>
            <person name="Pacheco R."/>
            <person name="Padilla G."/>
            <person name="Ferreira P."/>
            <person name="Barriuso J."/>
            <person name="Kellner H."/>
            <person name="Castanera R."/>
            <person name="Alfaro M."/>
            <person name="Ramirez L."/>
            <person name="Pisabarro A.G."/>
            <person name="Kuo A."/>
            <person name="Tritt A."/>
            <person name="Lipzen A."/>
            <person name="He G."/>
            <person name="Yan M."/>
            <person name="Ng V."/>
            <person name="Cullen D."/>
            <person name="Martin F."/>
            <person name="Rosso M.-N."/>
            <person name="Henrissat B."/>
            <person name="Hibbett D."/>
            <person name="Martinez A.T."/>
            <person name="Grigoriev I.V."/>
        </authorList>
    </citation>
    <scope>NUCLEOTIDE SEQUENCE</scope>
    <source>
        <strain evidence="4">AH 40177</strain>
    </source>
</reference>
<protein>
    <recommendedName>
        <fullName evidence="6">Tyr recombinase domain-containing protein</fullName>
    </recommendedName>
</protein>
<keyword evidence="1" id="KW-0238">DNA-binding</keyword>
<evidence type="ECO:0000313" key="5">
    <source>
        <dbReference type="Proteomes" id="UP000772434"/>
    </source>
</evidence>
<dbReference type="EMBL" id="JADNRY010001313">
    <property type="protein sequence ID" value="KAF9018067.1"/>
    <property type="molecule type" value="Genomic_DNA"/>
</dbReference>
<sequence>MTNSPPSCLSLSEDAQPTSAVRTSRDNWRQLRPYLTWCSNRGLSASQSLPASEQLLSEYAASLACDVTKSTAACYLLAIEDWHVQNGFTHQDGNNLRSLSASVKPLLPPASGRITINKDHMIILHNGLDLSGRNGLHSCVAAAVQCLWAGQIRASELLNSSDIQNFTSCSYPTVSSLRVSNIDATRRLKLPQSQDEVVIPASSGVNATINANDALIDHICINRLEPQHPLFSYRDSRGSLQVLTRIRLMEVCHTVWEKHGSIPTTAYSFRIGGATHYLLAGVPPSTVKTLGRWNSDVFLKYWCDLESLTSVTALFTPDIATAPKSTNAPVHISNHP</sequence>
<evidence type="ECO:0008006" key="6">
    <source>
        <dbReference type="Google" id="ProtNLM"/>
    </source>
</evidence>
<comment type="caution">
    <text evidence="4">The sequence shown here is derived from an EMBL/GenBank/DDBJ whole genome shotgun (WGS) entry which is preliminary data.</text>
</comment>
<feature type="compositionally biased region" description="Polar residues" evidence="3">
    <location>
        <begin position="1"/>
        <end position="22"/>
    </location>
</feature>
<dbReference type="GO" id="GO:0006310">
    <property type="term" value="P:DNA recombination"/>
    <property type="evidence" value="ECO:0007669"/>
    <property type="project" value="UniProtKB-KW"/>
</dbReference>
<evidence type="ECO:0000256" key="1">
    <source>
        <dbReference type="ARBA" id="ARBA00023125"/>
    </source>
</evidence>
<dbReference type="GO" id="GO:0015074">
    <property type="term" value="P:DNA integration"/>
    <property type="evidence" value="ECO:0007669"/>
    <property type="project" value="InterPro"/>
</dbReference>
<dbReference type="InterPro" id="IPR010998">
    <property type="entry name" value="Integrase_recombinase_N"/>
</dbReference>
<keyword evidence="2" id="KW-0233">DNA recombination</keyword>
<dbReference type="InterPro" id="IPR013762">
    <property type="entry name" value="Integrase-like_cat_sf"/>
</dbReference>
<dbReference type="SUPFAM" id="SSF56349">
    <property type="entry name" value="DNA breaking-rejoining enzymes"/>
    <property type="match status" value="1"/>
</dbReference>
<proteinExistence type="predicted"/>
<accession>A0A9P5TWC2</accession>
<dbReference type="SUPFAM" id="SSF47823">
    <property type="entry name" value="lambda integrase-like, N-terminal domain"/>
    <property type="match status" value="1"/>
</dbReference>